<accession>A0A8H6FMU0</accession>
<dbReference type="Proteomes" id="UP000578531">
    <property type="component" value="Unassembled WGS sequence"/>
</dbReference>
<evidence type="ECO:0000313" key="1">
    <source>
        <dbReference type="EMBL" id="KAF6231445.1"/>
    </source>
</evidence>
<comment type="caution">
    <text evidence="1">The sequence shown here is derived from an EMBL/GenBank/DDBJ whole genome shotgun (WGS) entry which is preliminary data.</text>
</comment>
<organism evidence="1 2">
    <name type="scientific">Letharia columbiana</name>
    <dbReference type="NCBI Taxonomy" id="112416"/>
    <lineage>
        <taxon>Eukaryota</taxon>
        <taxon>Fungi</taxon>
        <taxon>Dikarya</taxon>
        <taxon>Ascomycota</taxon>
        <taxon>Pezizomycotina</taxon>
        <taxon>Lecanoromycetes</taxon>
        <taxon>OSLEUM clade</taxon>
        <taxon>Lecanoromycetidae</taxon>
        <taxon>Lecanorales</taxon>
        <taxon>Lecanorineae</taxon>
        <taxon>Parmeliaceae</taxon>
        <taxon>Letharia</taxon>
    </lineage>
</organism>
<proteinExistence type="predicted"/>
<dbReference type="RefSeq" id="XP_037160877.1">
    <property type="nucleotide sequence ID" value="XM_037312291.1"/>
</dbReference>
<gene>
    <name evidence="1" type="ORF">HO173_010406</name>
</gene>
<protein>
    <submittedName>
        <fullName evidence="1">Uncharacterized protein</fullName>
    </submittedName>
</protein>
<evidence type="ECO:0000313" key="2">
    <source>
        <dbReference type="Proteomes" id="UP000578531"/>
    </source>
</evidence>
<sequence length="168" mass="18498">MQHIPPSKRAERPGQDIGEFCKDNNTLVVESICTYCSDLGIVGGSEKLGPEIVARNAGHTLFLTERGYHVAERFAITEGDIICWLLHGVSLFVLRKAEENHWTLVGHFVRGTTGLWNDGNTYGKNEPQPRYSDYGKGRFGGAVACFHTFLDSSPSEADGKSSEKRIPG</sequence>
<dbReference type="AlphaFoldDB" id="A0A8H6FMU0"/>
<keyword evidence="2" id="KW-1185">Reference proteome</keyword>
<name>A0A8H6FMU0_9LECA</name>
<dbReference type="GeneID" id="59292052"/>
<dbReference type="EMBL" id="JACCJC010000057">
    <property type="protein sequence ID" value="KAF6231445.1"/>
    <property type="molecule type" value="Genomic_DNA"/>
</dbReference>
<reference evidence="1 2" key="1">
    <citation type="journal article" date="2020" name="Genomics">
        <title>Complete, high-quality genomes from long-read metagenomic sequencing of two wolf lichen thalli reveals enigmatic genome architecture.</title>
        <authorList>
            <person name="McKenzie S.K."/>
            <person name="Walston R.F."/>
            <person name="Allen J.L."/>
        </authorList>
    </citation>
    <scope>NUCLEOTIDE SEQUENCE [LARGE SCALE GENOMIC DNA]</scope>
    <source>
        <strain evidence="1">WasteWater2</strain>
    </source>
</reference>